<dbReference type="Gene3D" id="3.30.70.270">
    <property type="match status" value="1"/>
</dbReference>
<feature type="transmembrane region" description="Helical" evidence="2">
    <location>
        <begin position="190"/>
        <end position="213"/>
    </location>
</feature>
<feature type="domain" description="GGDEF" evidence="4">
    <location>
        <begin position="263"/>
        <end position="400"/>
    </location>
</feature>
<evidence type="ECO:0000259" key="3">
    <source>
        <dbReference type="PROSITE" id="PS50883"/>
    </source>
</evidence>
<sequence>MTEQVKPVGRRRRLPGAEGGIQRWLRVSLIVLMGGLAGAAGFIASLTVRQQNLFEALTRYNSMFETTLGAVEFMRLQTELAAYAMPNMPVERADVQLRLDILRNRLSVLRQGEVRMLIRRNPENAGLLDRLEETIDRVQALLDQPASDESSREMLLLLGALNVPMIRLAAATHMEGSNLVGEDQAELRGLYAAFIAVLLAMIAAGVALSALLVQQNRQIRRIALEDPLTGLPNRRALLDRLAERLAPPARRGAARGSGRGAHRRVPMLLLDLDCFKDVNDTLGHVAGDDMLREIARRLRGSVPEEGPEEYMVARLGGDEFAVLPPLGLKREALSDLAMRLGRVVNRPLEMEGRLIMPGVSIGIADLAPGRGDAVMLMRHADLALYEAKGEGRNTCRFFEERLLQAAEERQRLQSDLVAALHEGQFEVHYQPQVHLADGRITGLEALLRWRHPRLGLIGPQSFIPVAEQSGLIVPIGNWVLRQACTDATQWPEEIRLAVNLSPRQFADGGLLIAVARALAASGLPARRLELEVTESLLLQDDAGVLATLAELRELGIGIALDDFGIAYSSFDYLRRFRFEKIKIDRSFVHAMATRPDCLAIVRTMADLARRLGMATTVEGLENEELVRLAMQAGYTEGQGFHFDGPLTAAEVLERLERVPQYG</sequence>
<dbReference type="SUPFAM" id="SSF55073">
    <property type="entry name" value="Nucleotide cyclase"/>
    <property type="match status" value="1"/>
</dbReference>
<dbReference type="Gene3D" id="3.20.20.450">
    <property type="entry name" value="EAL domain"/>
    <property type="match status" value="1"/>
</dbReference>
<dbReference type="Pfam" id="PF00990">
    <property type="entry name" value="GGDEF"/>
    <property type="match status" value="1"/>
</dbReference>
<keyword evidence="1" id="KW-0175">Coiled coil</keyword>
<dbReference type="Proteomes" id="UP000054844">
    <property type="component" value="Unassembled WGS sequence"/>
</dbReference>
<dbReference type="InterPro" id="IPR035919">
    <property type="entry name" value="EAL_sf"/>
</dbReference>
<dbReference type="EMBL" id="LLWF02000014">
    <property type="protein sequence ID" value="ONH83993.1"/>
    <property type="molecule type" value="Genomic_DNA"/>
</dbReference>
<protein>
    <submittedName>
        <fullName evidence="5">Uncharacterized protein</fullName>
    </submittedName>
</protein>
<accession>A0A1S8D6L2</accession>
<organism evidence="5 6">
    <name type="scientific">Roseomonas mucosa</name>
    <dbReference type="NCBI Taxonomy" id="207340"/>
    <lineage>
        <taxon>Bacteria</taxon>
        <taxon>Pseudomonadati</taxon>
        <taxon>Pseudomonadota</taxon>
        <taxon>Alphaproteobacteria</taxon>
        <taxon>Acetobacterales</taxon>
        <taxon>Roseomonadaceae</taxon>
        <taxon>Roseomonas</taxon>
    </lineage>
</organism>
<proteinExistence type="predicted"/>
<dbReference type="SUPFAM" id="SSF141868">
    <property type="entry name" value="EAL domain-like"/>
    <property type="match status" value="1"/>
</dbReference>
<dbReference type="InterPro" id="IPR029787">
    <property type="entry name" value="Nucleotide_cyclase"/>
</dbReference>
<feature type="transmembrane region" description="Helical" evidence="2">
    <location>
        <begin position="24"/>
        <end position="48"/>
    </location>
</feature>
<comment type="caution">
    <text evidence="5">The sequence shown here is derived from an EMBL/GenBank/DDBJ whole genome shotgun (WGS) entry which is preliminary data.</text>
</comment>
<dbReference type="Pfam" id="PF00563">
    <property type="entry name" value="EAL"/>
    <property type="match status" value="1"/>
</dbReference>
<dbReference type="PANTHER" id="PTHR44757:SF2">
    <property type="entry name" value="BIOFILM ARCHITECTURE MAINTENANCE PROTEIN MBAA"/>
    <property type="match status" value="1"/>
</dbReference>
<evidence type="ECO:0000256" key="2">
    <source>
        <dbReference type="SAM" id="Phobius"/>
    </source>
</evidence>
<name>A0A1S8D6L2_9PROT</name>
<dbReference type="PROSITE" id="PS50887">
    <property type="entry name" value="GGDEF"/>
    <property type="match status" value="1"/>
</dbReference>
<evidence type="ECO:0000313" key="6">
    <source>
        <dbReference type="Proteomes" id="UP000054844"/>
    </source>
</evidence>
<dbReference type="NCBIfam" id="TIGR00254">
    <property type="entry name" value="GGDEF"/>
    <property type="match status" value="1"/>
</dbReference>
<dbReference type="InterPro" id="IPR001633">
    <property type="entry name" value="EAL_dom"/>
</dbReference>
<keyword evidence="2" id="KW-0472">Membrane</keyword>
<keyword evidence="2" id="KW-1133">Transmembrane helix</keyword>
<feature type="coiled-coil region" evidence="1">
    <location>
        <begin position="395"/>
        <end position="422"/>
    </location>
</feature>
<gene>
    <name evidence="5" type="ORF">APZ41_006720</name>
</gene>
<dbReference type="SMART" id="SM00052">
    <property type="entry name" value="EAL"/>
    <property type="match status" value="1"/>
</dbReference>
<evidence type="ECO:0000256" key="1">
    <source>
        <dbReference type="SAM" id="Coils"/>
    </source>
</evidence>
<dbReference type="CDD" id="cd01949">
    <property type="entry name" value="GGDEF"/>
    <property type="match status" value="1"/>
</dbReference>
<keyword evidence="6" id="KW-1185">Reference proteome</keyword>
<dbReference type="AlphaFoldDB" id="A0A1S8D6L2"/>
<dbReference type="SMART" id="SM00267">
    <property type="entry name" value="GGDEF"/>
    <property type="match status" value="1"/>
</dbReference>
<dbReference type="InterPro" id="IPR043128">
    <property type="entry name" value="Rev_trsase/Diguanyl_cyclase"/>
</dbReference>
<dbReference type="CDD" id="cd01948">
    <property type="entry name" value="EAL"/>
    <property type="match status" value="1"/>
</dbReference>
<dbReference type="InterPro" id="IPR000160">
    <property type="entry name" value="GGDEF_dom"/>
</dbReference>
<dbReference type="InterPro" id="IPR052155">
    <property type="entry name" value="Biofilm_reg_signaling"/>
</dbReference>
<feature type="domain" description="EAL" evidence="3">
    <location>
        <begin position="409"/>
        <end position="659"/>
    </location>
</feature>
<dbReference type="PROSITE" id="PS50883">
    <property type="entry name" value="EAL"/>
    <property type="match status" value="1"/>
</dbReference>
<evidence type="ECO:0000313" key="5">
    <source>
        <dbReference type="EMBL" id="ONH83993.1"/>
    </source>
</evidence>
<dbReference type="PANTHER" id="PTHR44757">
    <property type="entry name" value="DIGUANYLATE CYCLASE DGCP"/>
    <property type="match status" value="1"/>
</dbReference>
<dbReference type="STRING" id="207340.APZ41_006720"/>
<evidence type="ECO:0000259" key="4">
    <source>
        <dbReference type="PROSITE" id="PS50887"/>
    </source>
</evidence>
<keyword evidence="2" id="KW-0812">Transmembrane</keyword>
<reference evidence="5" key="1">
    <citation type="submission" date="2016-12" db="EMBL/GenBank/DDBJ databases">
        <title>Draft genome sequence of Roseomonas mucosa strain AU37, isolated from a peripheral intravenous catheter.</title>
        <authorList>
            <person name="Choudhury M.A."/>
            <person name="Sidjabat H.E."/>
            <person name="Wailan A.M."/>
            <person name="Zhang L."/>
            <person name="Marsh N.M."/>
            <person name="Rickard C.M."/>
            <person name="Davies M."/>
            <person name="Mcmillan D.J."/>
        </authorList>
    </citation>
    <scope>NUCLEOTIDE SEQUENCE [LARGE SCALE GENOMIC DNA]</scope>
    <source>
        <strain evidence="5">AU37</strain>
    </source>
</reference>